<name>A0AA39U8U8_ARMTA</name>
<dbReference type="GeneID" id="85354460"/>
<evidence type="ECO:0000313" key="3">
    <source>
        <dbReference type="Proteomes" id="UP001175211"/>
    </source>
</evidence>
<organism evidence="2 3">
    <name type="scientific">Armillaria tabescens</name>
    <name type="common">Ringless honey mushroom</name>
    <name type="synonym">Agaricus tabescens</name>
    <dbReference type="NCBI Taxonomy" id="1929756"/>
    <lineage>
        <taxon>Eukaryota</taxon>
        <taxon>Fungi</taxon>
        <taxon>Dikarya</taxon>
        <taxon>Basidiomycota</taxon>
        <taxon>Agaricomycotina</taxon>
        <taxon>Agaricomycetes</taxon>
        <taxon>Agaricomycetidae</taxon>
        <taxon>Agaricales</taxon>
        <taxon>Marasmiineae</taxon>
        <taxon>Physalacriaceae</taxon>
        <taxon>Desarmillaria</taxon>
    </lineage>
</organism>
<reference evidence="2" key="1">
    <citation type="submission" date="2023-06" db="EMBL/GenBank/DDBJ databases">
        <authorList>
            <consortium name="Lawrence Berkeley National Laboratory"/>
            <person name="Ahrendt S."/>
            <person name="Sahu N."/>
            <person name="Indic B."/>
            <person name="Wong-Bajracharya J."/>
            <person name="Merenyi Z."/>
            <person name="Ke H.-M."/>
            <person name="Monk M."/>
            <person name="Kocsube S."/>
            <person name="Drula E."/>
            <person name="Lipzen A."/>
            <person name="Balint B."/>
            <person name="Henrissat B."/>
            <person name="Andreopoulos B."/>
            <person name="Martin F.M."/>
            <person name="Harder C.B."/>
            <person name="Rigling D."/>
            <person name="Ford K.L."/>
            <person name="Foster G.D."/>
            <person name="Pangilinan J."/>
            <person name="Papanicolaou A."/>
            <person name="Barry K."/>
            <person name="LaButti K."/>
            <person name="Viragh M."/>
            <person name="Koriabine M."/>
            <person name="Yan M."/>
            <person name="Riley R."/>
            <person name="Champramary S."/>
            <person name="Plett K.L."/>
            <person name="Tsai I.J."/>
            <person name="Slot J."/>
            <person name="Sipos G."/>
            <person name="Plett J."/>
            <person name="Nagy L.G."/>
            <person name="Grigoriev I.V."/>
        </authorList>
    </citation>
    <scope>NUCLEOTIDE SEQUENCE</scope>
    <source>
        <strain evidence="2">CCBAS 213</strain>
    </source>
</reference>
<gene>
    <name evidence="2" type="ORF">EV420DRAFT_1497233</name>
</gene>
<dbReference type="Proteomes" id="UP001175211">
    <property type="component" value="Unassembled WGS sequence"/>
</dbReference>
<comment type="caution">
    <text evidence="2">The sequence shown here is derived from an EMBL/GenBank/DDBJ whole genome shotgun (WGS) entry which is preliminary data.</text>
</comment>
<proteinExistence type="predicted"/>
<dbReference type="RefSeq" id="XP_060339668.1">
    <property type="nucleotide sequence ID" value="XM_060470912.1"/>
</dbReference>
<evidence type="ECO:0000256" key="1">
    <source>
        <dbReference type="SAM" id="MobiDB-lite"/>
    </source>
</evidence>
<feature type="region of interest" description="Disordered" evidence="1">
    <location>
        <begin position="25"/>
        <end position="50"/>
    </location>
</feature>
<protein>
    <submittedName>
        <fullName evidence="2">Uncharacterized protein</fullName>
    </submittedName>
</protein>
<dbReference type="AlphaFoldDB" id="A0AA39U8U8"/>
<feature type="region of interest" description="Disordered" evidence="1">
    <location>
        <begin position="68"/>
        <end position="89"/>
    </location>
</feature>
<evidence type="ECO:0000313" key="2">
    <source>
        <dbReference type="EMBL" id="KAK0469875.1"/>
    </source>
</evidence>
<accession>A0AA39U8U8</accession>
<keyword evidence="3" id="KW-1185">Reference proteome</keyword>
<sequence length="257" mass="28739">MSTSIAFTPSVISSFPTCNKRLFSTSDITPATPEDEPPYKKQCKRASMSGLRRTRSFLSLSDLPRQEDLQQSMYLPQSRGRSRGRGRKMSMSLAEGDFRACLEASIASSLAPITHPYSSAQRPHAFSPERIASSSYTSAPRVSSPLCPSRRPSFIFTSSTPRPRKGKCEPDLHRIAIQTCMRSTSEGQKILAMGPRLAMNIVYATRELERMVKERGLEIFDKRIEEDITMVDSTTEPWINVSGERTGDDWEMINCGA</sequence>
<dbReference type="EMBL" id="JAUEPS010000001">
    <property type="protein sequence ID" value="KAK0469875.1"/>
    <property type="molecule type" value="Genomic_DNA"/>
</dbReference>